<evidence type="ECO:0000313" key="2">
    <source>
        <dbReference type="Proteomes" id="UP000218418"/>
    </source>
</evidence>
<proteinExistence type="predicted"/>
<dbReference type="AlphaFoldDB" id="A0A1Z4LTZ4"/>
<organism evidence="1 2">
    <name type="scientific">Calothrix parasitica NIES-267</name>
    <dbReference type="NCBI Taxonomy" id="1973488"/>
    <lineage>
        <taxon>Bacteria</taxon>
        <taxon>Bacillati</taxon>
        <taxon>Cyanobacteriota</taxon>
        <taxon>Cyanophyceae</taxon>
        <taxon>Nostocales</taxon>
        <taxon>Calotrichaceae</taxon>
        <taxon>Calothrix</taxon>
    </lineage>
</organism>
<accession>A0A1Z4LTZ4</accession>
<dbReference type="Proteomes" id="UP000218418">
    <property type="component" value="Chromosome"/>
</dbReference>
<reference evidence="1 2" key="1">
    <citation type="submission" date="2017-06" db="EMBL/GenBank/DDBJ databases">
        <title>Genome sequencing of cyanobaciteial culture collection at National Institute for Environmental Studies (NIES).</title>
        <authorList>
            <person name="Hirose Y."/>
            <person name="Shimura Y."/>
            <person name="Fujisawa T."/>
            <person name="Nakamura Y."/>
            <person name="Kawachi M."/>
        </authorList>
    </citation>
    <scope>NUCLEOTIDE SEQUENCE [LARGE SCALE GENOMIC DNA]</scope>
    <source>
        <strain evidence="1 2">NIES-267</strain>
    </source>
</reference>
<sequence length="67" mass="7681">MSGAYNSIHKYFIDLAQQSQKRKAQARLKTFLLEGINSKGQEATPEYWQDLRSTVLGDNNIRHLNDA</sequence>
<evidence type="ECO:0000313" key="1">
    <source>
        <dbReference type="EMBL" id="BAY84538.1"/>
    </source>
</evidence>
<name>A0A1Z4LTZ4_9CYAN</name>
<dbReference type="EMBL" id="AP018227">
    <property type="protein sequence ID" value="BAY84538.1"/>
    <property type="molecule type" value="Genomic_DNA"/>
</dbReference>
<protein>
    <submittedName>
        <fullName evidence="1">Uncharacterized protein</fullName>
    </submittedName>
</protein>
<keyword evidence="2" id="KW-1185">Reference proteome</keyword>
<gene>
    <name evidence="1" type="ORF">NIES267_40340</name>
</gene>
<dbReference type="OrthoDB" id="573608at2"/>